<dbReference type="PANTHER" id="PTHR36558:SF1">
    <property type="entry name" value="RESTRICTION ENDONUCLEASE DOMAIN-CONTAINING PROTEIN-RELATED"/>
    <property type="match status" value="1"/>
</dbReference>
<dbReference type="EMBL" id="CP010028">
    <property type="protein sequence ID" value="AIZ44199.1"/>
    <property type="molecule type" value="Genomic_DNA"/>
</dbReference>
<dbReference type="InterPro" id="IPR011335">
    <property type="entry name" value="Restrct_endonuc-II-like"/>
</dbReference>
<dbReference type="PANTHER" id="PTHR36558">
    <property type="entry name" value="GLR1098 PROTEIN"/>
    <property type="match status" value="1"/>
</dbReference>
<accession>A0A0A7KG63</accession>
<dbReference type="Gene3D" id="3.90.1570.10">
    <property type="entry name" value="tt1808, chain A"/>
    <property type="match status" value="1"/>
</dbReference>
<evidence type="ECO:0000259" key="1">
    <source>
        <dbReference type="Pfam" id="PF05685"/>
    </source>
</evidence>
<dbReference type="HOGENOM" id="CLU_076312_6_2_0"/>
<reference evidence="3" key="1">
    <citation type="submission" date="2014-11" db="EMBL/GenBank/DDBJ databases">
        <title>Hymenobacter sp. DG25B genome submission.</title>
        <authorList>
            <person name="Jung H.-Y."/>
            <person name="Kim M.K."/>
            <person name="Srinivasan S."/>
            <person name="Lim S."/>
        </authorList>
    </citation>
    <scope>NUCLEOTIDE SEQUENCE [LARGE SCALE GENOMIC DNA]</scope>
    <source>
        <strain evidence="3">DY59</strain>
    </source>
</reference>
<dbReference type="KEGG" id="dsw:QR90_02370"/>
<dbReference type="Pfam" id="PF05685">
    <property type="entry name" value="Uma2"/>
    <property type="match status" value="1"/>
</dbReference>
<dbReference type="InterPro" id="IPR008538">
    <property type="entry name" value="Uma2"/>
</dbReference>
<organism evidence="2 3">
    <name type="scientific">Deinococcus radiopugnans</name>
    <dbReference type="NCBI Taxonomy" id="57497"/>
    <lineage>
        <taxon>Bacteria</taxon>
        <taxon>Thermotogati</taxon>
        <taxon>Deinococcota</taxon>
        <taxon>Deinococci</taxon>
        <taxon>Deinococcales</taxon>
        <taxon>Deinococcaceae</taxon>
        <taxon>Deinococcus</taxon>
    </lineage>
</organism>
<dbReference type="SUPFAM" id="SSF52980">
    <property type="entry name" value="Restriction endonuclease-like"/>
    <property type="match status" value="1"/>
</dbReference>
<dbReference type="CDD" id="cd06260">
    <property type="entry name" value="DUF820-like"/>
    <property type="match status" value="1"/>
</dbReference>
<name>A0A0A7KG63_9DEIO</name>
<dbReference type="InterPro" id="IPR012296">
    <property type="entry name" value="Nuclease_put_TT1808"/>
</dbReference>
<evidence type="ECO:0000313" key="2">
    <source>
        <dbReference type="EMBL" id="AIZ44199.1"/>
    </source>
</evidence>
<gene>
    <name evidence="2" type="ORF">QR90_02370</name>
</gene>
<dbReference type="AlphaFoldDB" id="A0A0A7KG63"/>
<feature type="domain" description="Putative restriction endonuclease" evidence="1">
    <location>
        <begin position="35"/>
        <end position="174"/>
    </location>
</feature>
<protein>
    <recommendedName>
        <fullName evidence="1">Putative restriction endonuclease domain-containing protein</fullName>
    </recommendedName>
</protein>
<dbReference type="STRING" id="1182571.QR90_02370"/>
<dbReference type="Proteomes" id="UP000030634">
    <property type="component" value="Chromosome"/>
</dbReference>
<dbReference type="RefSeq" id="WP_039681941.1">
    <property type="nucleotide sequence ID" value="NZ_CP010028.1"/>
</dbReference>
<sequence>MSEPAYQHMTEEEYLASEEISPVKREYVGGYVYALHGDTLAQAGASSRHGEVALNIASTLQPQARKQRCKVYASDMRVNCTTPTGKRVYYYPDVVATCEPVDGRATSVSAPGLIVEVLSPRTRHTDLTDKIWAYTSLASLQTYLIVEAETRFVRAIERQPDGGWQERELSEMGKIELPYIGATLTLDDVYDGVF</sequence>
<proteinExistence type="predicted"/>
<evidence type="ECO:0000313" key="3">
    <source>
        <dbReference type="Proteomes" id="UP000030634"/>
    </source>
</evidence>